<dbReference type="AlphaFoldDB" id="A0A9P5TNW2"/>
<dbReference type="InterPro" id="IPR002347">
    <property type="entry name" value="SDR_fam"/>
</dbReference>
<organism evidence="2 3">
    <name type="scientific">Gymnopilus junonius</name>
    <name type="common">Spectacular rustgill mushroom</name>
    <name type="synonym">Gymnopilus spectabilis subsp. junonius</name>
    <dbReference type="NCBI Taxonomy" id="109634"/>
    <lineage>
        <taxon>Eukaryota</taxon>
        <taxon>Fungi</taxon>
        <taxon>Dikarya</taxon>
        <taxon>Basidiomycota</taxon>
        <taxon>Agaricomycotina</taxon>
        <taxon>Agaricomycetes</taxon>
        <taxon>Agaricomycetidae</taxon>
        <taxon>Agaricales</taxon>
        <taxon>Agaricineae</taxon>
        <taxon>Hymenogastraceae</taxon>
        <taxon>Gymnopilus</taxon>
    </lineage>
</organism>
<dbReference type="PANTHER" id="PTHR43157">
    <property type="entry name" value="PHOSPHATIDYLINOSITOL-GLYCAN BIOSYNTHESIS CLASS F PROTEIN-RELATED"/>
    <property type="match status" value="1"/>
</dbReference>
<evidence type="ECO:0000313" key="2">
    <source>
        <dbReference type="EMBL" id="KAF8903501.1"/>
    </source>
</evidence>
<dbReference type="InterPro" id="IPR036291">
    <property type="entry name" value="NAD(P)-bd_dom_sf"/>
</dbReference>
<keyword evidence="1" id="KW-0560">Oxidoreductase</keyword>
<dbReference type="Proteomes" id="UP000724874">
    <property type="component" value="Unassembled WGS sequence"/>
</dbReference>
<evidence type="ECO:0000313" key="3">
    <source>
        <dbReference type="Proteomes" id="UP000724874"/>
    </source>
</evidence>
<dbReference type="Gene3D" id="3.40.50.720">
    <property type="entry name" value="NAD(P)-binding Rossmann-like Domain"/>
    <property type="match status" value="1"/>
</dbReference>
<dbReference type="SUPFAM" id="SSF51735">
    <property type="entry name" value="NAD(P)-binding Rossmann-fold domains"/>
    <property type="match status" value="1"/>
</dbReference>
<dbReference type="EMBL" id="JADNYJ010000030">
    <property type="protein sequence ID" value="KAF8903501.1"/>
    <property type="molecule type" value="Genomic_DNA"/>
</dbReference>
<evidence type="ECO:0000256" key="1">
    <source>
        <dbReference type="ARBA" id="ARBA00023002"/>
    </source>
</evidence>
<dbReference type="OrthoDB" id="542013at2759"/>
<accession>A0A9P5TNW2</accession>
<gene>
    <name evidence="2" type="ORF">CPB84DRAFT_1845793</name>
</gene>
<sequence length="367" mass="41319">MQLGIFDLIKAQYTTVPPVPNVDLSGKTVIVTGANVGLGFEAAKHFAKLNPGKLILACRNKEKGDAAVIGLSKFSDRKLHYFNEVSIPAIKQETGFQDVELWLLDLGSFASVRSFAERFEKEGGRLDILVENAANAPTFDYVEFTNDGWEASVQVNDLSTFLLALLLLPRMLETAERHNTTPRLVVLSSEVLYWAVVERSLFDAPNPIREYGHKDHLKNTYQITKRKPEVDDGPSNFDPNPSILVWNVFFVRALNDRLHRKPIIVNAANPGYCYSALRRNFTGFRLVFDRLMELFLARSTEAGGRIPVWAAVGAEEKKDELRGAYINLMKGKKDQDKFWNTLIEELGQVEPKVLQIVKENLTPPVTN</sequence>
<comment type="caution">
    <text evidence="2">The sequence shown here is derived from an EMBL/GenBank/DDBJ whole genome shotgun (WGS) entry which is preliminary data.</text>
</comment>
<evidence type="ECO:0008006" key="4">
    <source>
        <dbReference type="Google" id="ProtNLM"/>
    </source>
</evidence>
<dbReference type="GO" id="GO:0016491">
    <property type="term" value="F:oxidoreductase activity"/>
    <property type="evidence" value="ECO:0007669"/>
    <property type="project" value="UniProtKB-KW"/>
</dbReference>
<dbReference type="PANTHER" id="PTHR43157:SF31">
    <property type="entry name" value="PHOSPHATIDYLINOSITOL-GLYCAN BIOSYNTHESIS CLASS F PROTEIN"/>
    <property type="match status" value="1"/>
</dbReference>
<dbReference type="Pfam" id="PF00106">
    <property type="entry name" value="adh_short"/>
    <property type="match status" value="1"/>
</dbReference>
<keyword evidence="3" id="KW-1185">Reference proteome</keyword>
<protein>
    <recommendedName>
        <fullName evidence="4">NAD(P)-binding protein</fullName>
    </recommendedName>
</protein>
<name>A0A9P5TNW2_GYMJU</name>
<proteinExistence type="predicted"/>
<reference evidence="2" key="1">
    <citation type="submission" date="2020-11" db="EMBL/GenBank/DDBJ databases">
        <authorList>
            <consortium name="DOE Joint Genome Institute"/>
            <person name="Ahrendt S."/>
            <person name="Riley R."/>
            <person name="Andreopoulos W."/>
            <person name="LaButti K."/>
            <person name="Pangilinan J."/>
            <person name="Ruiz-duenas F.J."/>
            <person name="Barrasa J.M."/>
            <person name="Sanchez-Garcia M."/>
            <person name="Camarero S."/>
            <person name="Miyauchi S."/>
            <person name="Serrano A."/>
            <person name="Linde D."/>
            <person name="Babiker R."/>
            <person name="Drula E."/>
            <person name="Ayuso-Fernandez I."/>
            <person name="Pacheco R."/>
            <person name="Padilla G."/>
            <person name="Ferreira P."/>
            <person name="Barriuso J."/>
            <person name="Kellner H."/>
            <person name="Castanera R."/>
            <person name="Alfaro M."/>
            <person name="Ramirez L."/>
            <person name="Pisabarro A.G."/>
            <person name="Kuo A."/>
            <person name="Tritt A."/>
            <person name="Lipzen A."/>
            <person name="He G."/>
            <person name="Yan M."/>
            <person name="Ng V."/>
            <person name="Cullen D."/>
            <person name="Martin F."/>
            <person name="Rosso M.-N."/>
            <person name="Henrissat B."/>
            <person name="Hibbett D."/>
            <person name="Martinez A.T."/>
            <person name="Grigoriev I.V."/>
        </authorList>
    </citation>
    <scope>NUCLEOTIDE SEQUENCE</scope>
    <source>
        <strain evidence="2">AH 44721</strain>
    </source>
</reference>